<dbReference type="InterPro" id="IPR000073">
    <property type="entry name" value="AB_hydrolase_1"/>
</dbReference>
<organism evidence="2 3">
    <name type="scientific">Streptomyces hoynatensis</name>
    <dbReference type="NCBI Taxonomy" id="1141874"/>
    <lineage>
        <taxon>Bacteria</taxon>
        <taxon>Bacillati</taxon>
        <taxon>Actinomycetota</taxon>
        <taxon>Actinomycetes</taxon>
        <taxon>Kitasatosporales</taxon>
        <taxon>Streptomycetaceae</taxon>
        <taxon>Streptomyces</taxon>
    </lineage>
</organism>
<dbReference type="Proteomes" id="UP000272474">
    <property type="component" value="Unassembled WGS sequence"/>
</dbReference>
<name>A0A3A9ZF62_9ACTN</name>
<dbReference type="EMBL" id="RBAL01000001">
    <property type="protein sequence ID" value="RKN47092.1"/>
    <property type="molecule type" value="Genomic_DNA"/>
</dbReference>
<sequence length="305" mass="32131">MSRPPFCALPPGTRAGRLKTRRGEFAMLDAVPAGREEAPAGTVLLVPGFTGSKEDFIALLAPLTAAGYRAVAVDGRGQYESAVTETGAVARSAYGLGALAEDVLAQAEALGQEPVHLVGHSLGGLIARGAVLRAVAAGRAQPFASLTLVASGPGRVASWQRWKVRALSACLPLLGPRRVWRLVTRRPEPGEVGDFMRRRWLANAPEQLLVTGRTLRHEPDRVARLAAAGLPVHVVSGERDGAWPVPLLDRMSDRLRAHRTVIRGAGHSPNAERPLATAAALVAFWAGVPAVPPSLAGSGAERLSR</sequence>
<feature type="domain" description="AB hydrolase-1" evidence="1">
    <location>
        <begin position="43"/>
        <end position="280"/>
    </location>
</feature>
<dbReference type="Gene3D" id="3.40.50.1820">
    <property type="entry name" value="alpha/beta hydrolase"/>
    <property type="match status" value="1"/>
</dbReference>
<keyword evidence="3" id="KW-1185">Reference proteome</keyword>
<comment type="caution">
    <text evidence="2">The sequence shown here is derived from an EMBL/GenBank/DDBJ whole genome shotgun (WGS) entry which is preliminary data.</text>
</comment>
<dbReference type="InterPro" id="IPR029058">
    <property type="entry name" value="AB_hydrolase_fold"/>
</dbReference>
<evidence type="ECO:0000259" key="1">
    <source>
        <dbReference type="Pfam" id="PF12697"/>
    </source>
</evidence>
<reference evidence="2 3" key="1">
    <citation type="journal article" date="2014" name="Int. J. Syst. Evol. Microbiol.">
        <title>Streptomyces hoynatensis sp. nov., isolated from deep marine sediment.</title>
        <authorList>
            <person name="Veyisoglu A."/>
            <person name="Sahin N."/>
        </authorList>
    </citation>
    <scope>NUCLEOTIDE SEQUENCE [LARGE SCALE GENOMIC DNA]</scope>
    <source>
        <strain evidence="2 3">KCTC 29097</strain>
    </source>
</reference>
<dbReference type="PANTHER" id="PTHR43433:SF5">
    <property type="entry name" value="AB HYDROLASE-1 DOMAIN-CONTAINING PROTEIN"/>
    <property type="match status" value="1"/>
</dbReference>
<keyword evidence="2" id="KW-0378">Hydrolase</keyword>
<proteinExistence type="predicted"/>
<dbReference type="InterPro" id="IPR050471">
    <property type="entry name" value="AB_hydrolase"/>
</dbReference>
<gene>
    <name evidence="2" type="ORF">D7294_02630</name>
</gene>
<dbReference type="GO" id="GO:0004806">
    <property type="term" value="F:triacylglycerol lipase activity"/>
    <property type="evidence" value="ECO:0007669"/>
    <property type="project" value="TreeGrafter"/>
</dbReference>
<accession>A0A3A9ZF62</accession>
<evidence type="ECO:0000313" key="2">
    <source>
        <dbReference type="EMBL" id="RKN47092.1"/>
    </source>
</evidence>
<dbReference type="OrthoDB" id="3211023at2"/>
<dbReference type="GO" id="GO:0046503">
    <property type="term" value="P:glycerolipid catabolic process"/>
    <property type="evidence" value="ECO:0007669"/>
    <property type="project" value="TreeGrafter"/>
</dbReference>
<dbReference type="PANTHER" id="PTHR43433">
    <property type="entry name" value="HYDROLASE, ALPHA/BETA FOLD FAMILY PROTEIN"/>
    <property type="match status" value="1"/>
</dbReference>
<dbReference type="AlphaFoldDB" id="A0A3A9ZF62"/>
<dbReference type="RefSeq" id="WP_120674915.1">
    <property type="nucleotide sequence ID" value="NZ_RBAL01000001.1"/>
</dbReference>
<dbReference type="Pfam" id="PF12697">
    <property type="entry name" value="Abhydrolase_6"/>
    <property type="match status" value="1"/>
</dbReference>
<dbReference type="SUPFAM" id="SSF53474">
    <property type="entry name" value="alpha/beta-Hydrolases"/>
    <property type="match status" value="1"/>
</dbReference>
<evidence type="ECO:0000313" key="3">
    <source>
        <dbReference type="Proteomes" id="UP000272474"/>
    </source>
</evidence>
<protein>
    <submittedName>
        <fullName evidence="2">Alpha/beta fold hydrolase</fullName>
    </submittedName>
</protein>